<keyword evidence="1" id="KW-0596">Phosphopantetheine</keyword>
<protein>
    <submittedName>
        <fullName evidence="5">Putative non-ribosomal peptide synthetase</fullName>
    </submittedName>
</protein>
<gene>
    <name evidence="5" type="ORF">KY5_1051c</name>
</gene>
<dbReference type="Proteomes" id="UP000221011">
    <property type="component" value="Chromosome"/>
</dbReference>
<dbReference type="AlphaFoldDB" id="A0A291Q2X4"/>
<dbReference type="Pfam" id="PF00550">
    <property type="entry name" value="PP-binding"/>
    <property type="match status" value="1"/>
</dbReference>
<proteinExistence type="predicted"/>
<dbReference type="InterPro" id="IPR045851">
    <property type="entry name" value="AMP-bd_C_sf"/>
</dbReference>
<dbReference type="PROSITE" id="PS00455">
    <property type="entry name" value="AMP_BINDING"/>
    <property type="match status" value="1"/>
</dbReference>
<dbReference type="InterPro" id="IPR000873">
    <property type="entry name" value="AMP-dep_synth/lig_dom"/>
</dbReference>
<feature type="domain" description="Carrier" evidence="4">
    <location>
        <begin position="522"/>
        <end position="597"/>
    </location>
</feature>
<dbReference type="EMBL" id="CP022685">
    <property type="protein sequence ID" value="ATL26069.1"/>
    <property type="molecule type" value="Genomic_DNA"/>
</dbReference>
<dbReference type="GO" id="GO:0044550">
    <property type="term" value="P:secondary metabolite biosynthetic process"/>
    <property type="evidence" value="ECO:0007669"/>
    <property type="project" value="TreeGrafter"/>
</dbReference>
<dbReference type="Gene3D" id="3.30.300.30">
    <property type="match status" value="1"/>
</dbReference>
<dbReference type="SUPFAM" id="SSF53474">
    <property type="entry name" value="alpha/beta-Hydrolases"/>
    <property type="match status" value="1"/>
</dbReference>
<evidence type="ECO:0000256" key="1">
    <source>
        <dbReference type="ARBA" id="ARBA00022450"/>
    </source>
</evidence>
<dbReference type="SUPFAM" id="SSF47336">
    <property type="entry name" value="ACP-like"/>
    <property type="match status" value="1"/>
</dbReference>
<dbReference type="Gene3D" id="3.40.50.980">
    <property type="match status" value="2"/>
</dbReference>
<sequence length="876" mass="93125">MPTLPPDPVPSLPESLSGSLPDSLPEAFRAQVARTPHAVAVRSPEVTLTYQELDDLSDRLARTLLRTGVGNETPVAVLQGHTPLLVASLLAILKAGCAYVPLHPGYPVDRMLKVLSESGAGRLLVDSRYRGFLASDSLYVLDVESDDWRSAPAGTPDTPLTGEQLAYVMYTSGSTGEPKGIEATHRNVLDLALDTCWHGDAHRKVLFHAPYAFDISTYEVWVPLLSGGEIVLPPGGEADGGRLPQLITESGADAVHLTAGLFRVIAEEAPSCLKGVKEVLTGGDVVAADAVRRVLEACPGITVRVLYGPTEVTLCALQHEIRSPADIGEVVPLGRPLDGTEVHVLDAGLRPVPDGGTGELCVSGAGVARGYAGRPVETAAAFVQDPFGPPGTRMYRTGDLARREADGRIVFAGRADDQVKVRGFRVELGEIEAALASHPDVTDCVVVALDGSGDKRLVAYVVTPGGAALPPGAVRAHLATSLPDYMIPADVVPIDRLPLTPNGKIDRGRLPEARARSTDADASVSPTGRLISELVAQVLGLENVGAHEDFFDLGGTSLLAIQLLTRIRAVFGLDLELSAMFAGPTADGLARRVDAHADDGGRESPGTLLPIRPGGTRAPLFCVHPGFGLSWCYFALSRHLGVDQPIYGFQARGTSDPVALPTSVRDMAADYVRLLRAARPVGPYRLLGWSFGAVVAQEMAVQLQELGAEVEFLALLDGYPPQDRGPYAGDEQEIVRSLLADLGVDVGDLPDGDVSPEAFAGLLREADSGGVLGGNDPGALLRVFGNNQRLVREHTPRAFDGRMLFFTAAQSWPDDGAAARFRSWLPHARQGIDHHRVDCLHKDMLRPLPLRRIAEVIREHTAHPSDSHTPSMSGAS</sequence>
<dbReference type="Gene3D" id="3.40.50.1820">
    <property type="entry name" value="alpha/beta hydrolase"/>
    <property type="match status" value="1"/>
</dbReference>
<dbReference type="Pfam" id="PF00975">
    <property type="entry name" value="Thioesterase"/>
    <property type="match status" value="1"/>
</dbReference>
<dbReference type="GO" id="GO:0005737">
    <property type="term" value="C:cytoplasm"/>
    <property type="evidence" value="ECO:0007669"/>
    <property type="project" value="TreeGrafter"/>
</dbReference>
<evidence type="ECO:0000256" key="2">
    <source>
        <dbReference type="ARBA" id="ARBA00022553"/>
    </source>
</evidence>
<dbReference type="SUPFAM" id="SSF56801">
    <property type="entry name" value="Acetyl-CoA synthetase-like"/>
    <property type="match status" value="1"/>
</dbReference>
<evidence type="ECO:0000256" key="3">
    <source>
        <dbReference type="SAM" id="MobiDB-lite"/>
    </source>
</evidence>
<dbReference type="PANTHER" id="PTHR45527">
    <property type="entry name" value="NONRIBOSOMAL PEPTIDE SYNTHETASE"/>
    <property type="match status" value="1"/>
</dbReference>
<keyword evidence="6" id="KW-1185">Reference proteome</keyword>
<name>A0A291Q2X4_9ACTN</name>
<dbReference type="Pfam" id="PF00501">
    <property type="entry name" value="AMP-binding"/>
    <property type="match status" value="1"/>
</dbReference>
<organism evidence="5 6">
    <name type="scientific">Streptomyces formicae</name>
    <dbReference type="NCBI Taxonomy" id="1616117"/>
    <lineage>
        <taxon>Bacteria</taxon>
        <taxon>Bacillati</taxon>
        <taxon>Actinomycetota</taxon>
        <taxon>Actinomycetes</taxon>
        <taxon>Kitasatosporales</taxon>
        <taxon>Streptomycetaceae</taxon>
        <taxon>Streptomyces</taxon>
    </lineage>
</organism>
<dbReference type="GO" id="GO:0017000">
    <property type="term" value="P:antibiotic biosynthetic process"/>
    <property type="evidence" value="ECO:0007669"/>
    <property type="project" value="UniProtKB-ARBA"/>
</dbReference>
<accession>A0A291Q2X4</accession>
<reference evidence="5 6" key="1">
    <citation type="submission" date="2017-08" db="EMBL/GenBank/DDBJ databases">
        <title>Complete Genome Sequence of Streptomyces formicae KY5, the formicamycin producer.</title>
        <authorList>
            <person name="Holmes N.A."/>
            <person name="Devine R."/>
            <person name="Qin Z."/>
            <person name="Seipke R.F."/>
            <person name="Wilkinson B."/>
            <person name="Hutchings M.I."/>
        </authorList>
    </citation>
    <scope>NUCLEOTIDE SEQUENCE [LARGE SCALE GENOMIC DNA]</scope>
    <source>
        <strain evidence="5 6">KY5</strain>
    </source>
</reference>
<dbReference type="Gene3D" id="2.30.38.10">
    <property type="entry name" value="Luciferase, Domain 3"/>
    <property type="match status" value="1"/>
</dbReference>
<dbReference type="GO" id="GO:0031177">
    <property type="term" value="F:phosphopantetheine binding"/>
    <property type="evidence" value="ECO:0007669"/>
    <property type="project" value="InterPro"/>
</dbReference>
<dbReference type="RefSeq" id="WP_098241099.1">
    <property type="nucleotide sequence ID" value="NZ_CP022685.1"/>
</dbReference>
<dbReference type="KEGG" id="sfk:KY5_1051c"/>
<dbReference type="FunFam" id="3.30.300.30:FF:000010">
    <property type="entry name" value="Enterobactin synthetase component F"/>
    <property type="match status" value="1"/>
</dbReference>
<dbReference type="NCBIfam" id="TIGR01733">
    <property type="entry name" value="AA-adenyl-dom"/>
    <property type="match status" value="1"/>
</dbReference>
<dbReference type="PROSITE" id="PS50075">
    <property type="entry name" value="CARRIER"/>
    <property type="match status" value="1"/>
</dbReference>
<feature type="compositionally biased region" description="Pro residues" evidence="3">
    <location>
        <begin position="1"/>
        <end position="11"/>
    </location>
</feature>
<dbReference type="InterPro" id="IPR025110">
    <property type="entry name" value="AMP-bd_C"/>
</dbReference>
<dbReference type="FunFam" id="2.30.38.10:FF:000001">
    <property type="entry name" value="Non-ribosomal peptide synthetase PvdI"/>
    <property type="match status" value="1"/>
</dbReference>
<dbReference type="GO" id="GO:0043041">
    <property type="term" value="P:amino acid activation for nonribosomal peptide biosynthetic process"/>
    <property type="evidence" value="ECO:0007669"/>
    <property type="project" value="TreeGrafter"/>
</dbReference>
<dbReference type="InterPro" id="IPR020806">
    <property type="entry name" value="PKS_PP-bd"/>
</dbReference>
<feature type="region of interest" description="Disordered" evidence="3">
    <location>
        <begin position="1"/>
        <end position="20"/>
    </location>
</feature>
<dbReference type="InterPro" id="IPR036736">
    <property type="entry name" value="ACP-like_sf"/>
</dbReference>
<evidence type="ECO:0000259" key="4">
    <source>
        <dbReference type="PROSITE" id="PS50075"/>
    </source>
</evidence>
<dbReference type="InterPro" id="IPR029058">
    <property type="entry name" value="AB_hydrolase_fold"/>
</dbReference>
<dbReference type="InterPro" id="IPR020845">
    <property type="entry name" value="AMP-binding_CS"/>
</dbReference>
<evidence type="ECO:0000313" key="5">
    <source>
        <dbReference type="EMBL" id="ATL26069.1"/>
    </source>
</evidence>
<keyword evidence="2" id="KW-0597">Phosphoprotein</keyword>
<dbReference type="PANTHER" id="PTHR45527:SF1">
    <property type="entry name" value="FATTY ACID SYNTHASE"/>
    <property type="match status" value="1"/>
</dbReference>
<dbReference type="CDD" id="cd12117">
    <property type="entry name" value="A_NRPS_Srf_like"/>
    <property type="match status" value="1"/>
</dbReference>
<dbReference type="InterPro" id="IPR010071">
    <property type="entry name" value="AA_adenyl_dom"/>
</dbReference>
<dbReference type="SMART" id="SM00823">
    <property type="entry name" value="PKS_PP"/>
    <property type="match status" value="1"/>
</dbReference>
<evidence type="ECO:0000313" key="6">
    <source>
        <dbReference type="Proteomes" id="UP000221011"/>
    </source>
</evidence>
<dbReference type="InterPro" id="IPR001031">
    <property type="entry name" value="Thioesterase"/>
</dbReference>
<dbReference type="Pfam" id="PF13193">
    <property type="entry name" value="AMP-binding_C"/>
    <property type="match status" value="1"/>
</dbReference>
<dbReference type="InterPro" id="IPR009081">
    <property type="entry name" value="PP-bd_ACP"/>
</dbReference>